<name>A0A6M8FFW6_9GAMM</name>
<accession>A0A6M8FFW6</accession>
<evidence type="ECO:0000313" key="3">
    <source>
        <dbReference type="Proteomes" id="UP000501379"/>
    </source>
</evidence>
<protein>
    <submittedName>
        <fullName evidence="2">Chromosome partitioning protein ParA</fullName>
    </submittedName>
</protein>
<evidence type="ECO:0000313" key="2">
    <source>
        <dbReference type="EMBL" id="QKE63707.1"/>
    </source>
</evidence>
<keyword evidence="3" id="KW-1185">Reference proteome</keyword>
<gene>
    <name evidence="2" type="ORF">HNE05_10170</name>
</gene>
<organism evidence="2 3">
    <name type="scientific">Aquipseudomonas campi</name>
    <dbReference type="NCBI Taxonomy" id="2731681"/>
    <lineage>
        <taxon>Bacteria</taxon>
        <taxon>Pseudomonadati</taxon>
        <taxon>Pseudomonadota</taxon>
        <taxon>Gammaproteobacteria</taxon>
        <taxon>Pseudomonadales</taxon>
        <taxon>Pseudomonadaceae</taxon>
        <taxon>Aquipseudomonas</taxon>
    </lineage>
</organism>
<proteinExistence type="predicted"/>
<feature type="coiled-coil region" evidence="1">
    <location>
        <begin position="228"/>
        <end position="280"/>
    </location>
</feature>
<dbReference type="KEGG" id="pcam:HNE05_10170"/>
<reference evidence="2" key="1">
    <citation type="submission" date="2020-07" db="EMBL/GenBank/DDBJ databases">
        <title>Nitrate ammonifying Pseudomonas campi sp. nov. isolated from German agricultural grassland.</title>
        <authorList>
            <person name="Timsy T."/>
            <person name="Ulrich A."/>
            <person name="Spanner T."/>
            <person name="Foesel B."/>
            <person name="Kolb S."/>
            <person name="Horn M.A."/>
            <person name="Behrendt U."/>
        </authorList>
    </citation>
    <scope>NUCLEOTIDE SEQUENCE</scope>
    <source>
        <strain evidence="2">S1-A32-2</strain>
    </source>
</reference>
<sequence length="456" mass="51779">MSMQNKPQMVEAVMFFSEQRGICKEMFFPEFEALLDGVVNMPEFADEQVRMAYLLVNPRLLIRSVVFFYLDFDEKGAADTGWNLPLRHLADNAGRGPDLGAGPIRLACRSQCPVSWHQMHLWDPSLAPGKNDLVLLRDAVKRNALGLLVEDDSAAMVSPERLQMVAEDKWQAPDAVREAAQQQVEQKDQEHRLKTAQLIKQQRLRITTLGKQYEEEVARLKLAGEERLRSLQTEVHNLHQALRQQEELNASLKEQLGGQGATLQKSREEMTQQLRALERHGRTEVDILRSQFESELQAKVAAAVAEYKEQVAIRDVELAYRTEQDTQLQQDLERLKRERDEFASQGGGQILERLSKLGVVFVVYHPGAGHLTIPLQDIARYQDNPMSYAAAKCFVSEAQYRQWLSHYQQPTCEASLPSGDRCAMPIDRVETPSRFVIGDSNCCARHKAGSRLRTVS</sequence>
<dbReference type="EMBL" id="CP053697">
    <property type="protein sequence ID" value="QKE63707.1"/>
    <property type="molecule type" value="Genomic_DNA"/>
</dbReference>
<evidence type="ECO:0000256" key="1">
    <source>
        <dbReference type="SAM" id="Coils"/>
    </source>
</evidence>
<dbReference type="Proteomes" id="UP000501379">
    <property type="component" value="Chromosome"/>
</dbReference>
<keyword evidence="1" id="KW-0175">Coiled coil</keyword>
<dbReference type="RefSeq" id="WP_173207707.1">
    <property type="nucleotide sequence ID" value="NZ_CP053697.2"/>
</dbReference>
<dbReference type="AlphaFoldDB" id="A0A6M8FFW6"/>